<dbReference type="AlphaFoldDB" id="A0A7J6EJ57"/>
<keyword evidence="2" id="KW-1185">Reference proteome</keyword>
<organism evidence="1 2">
    <name type="scientific">Cannabis sativa</name>
    <name type="common">Hemp</name>
    <name type="synonym">Marijuana</name>
    <dbReference type="NCBI Taxonomy" id="3483"/>
    <lineage>
        <taxon>Eukaryota</taxon>
        <taxon>Viridiplantae</taxon>
        <taxon>Streptophyta</taxon>
        <taxon>Embryophyta</taxon>
        <taxon>Tracheophyta</taxon>
        <taxon>Spermatophyta</taxon>
        <taxon>Magnoliopsida</taxon>
        <taxon>eudicotyledons</taxon>
        <taxon>Gunneridae</taxon>
        <taxon>Pentapetalae</taxon>
        <taxon>rosids</taxon>
        <taxon>fabids</taxon>
        <taxon>Rosales</taxon>
        <taxon>Cannabaceae</taxon>
        <taxon>Cannabis</taxon>
    </lineage>
</organism>
<evidence type="ECO:0000313" key="2">
    <source>
        <dbReference type="Proteomes" id="UP000583929"/>
    </source>
</evidence>
<accession>A0A7J6EJ57</accession>
<name>A0A7J6EJ57_CANSA</name>
<evidence type="ECO:0000313" key="1">
    <source>
        <dbReference type="EMBL" id="KAF4358477.1"/>
    </source>
</evidence>
<comment type="caution">
    <text evidence="1">The sequence shown here is derived from an EMBL/GenBank/DDBJ whole genome shotgun (WGS) entry which is preliminary data.</text>
</comment>
<proteinExistence type="predicted"/>
<sequence length="74" mass="8583">MKIEFDLNRRIGVLLPATSFVLNAVLILENNKQQSSEESKYFVLVWRHGRVVRWGTANSFSPVQIRVPLDQQKN</sequence>
<gene>
    <name evidence="1" type="ORF">G4B88_020155</name>
</gene>
<protein>
    <submittedName>
        <fullName evidence="1">Uncharacterized protein</fullName>
    </submittedName>
</protein>
<dbReference type="Proteomes" id="UP000583929">
    <property type="component" value="Unassembled WGS sequence"/>
</dbReference>
<dbReference type="EMBL" id="JAATIQ010000384">
    <property type="protein sequence ID" value="KAF4358477.1"/>
    <property type="molecule type" value="Genomic_DNA"/>
</dbReference>
<reference evidence="1 2" key="1">
    <citation type="journal article" date="2020" name="bioRxiv">
        <title>Sequence and annotation of 42 cannabis genomes reveals extensive copy number variation in cannabinoid synthesis and pathogen resistance genes.</title>
        <authorList>
            <person name="Mckernan K.J."/>
            <person name="Helbert Y."/>
            <person name="Kane L.T."/>
            <person name="Ebling H."/>
            <person name="Zhang L."/>
            <person name="Liu B."/>
            <person name="Eaton Z."/>
            <person name="Mclaughlin S."/>
            <person name="Kingan S."/>
            <person name="Baybayan P."/>
            <person name="Concepcion G."/>
            <person name="Jordan M."/>
            <person name="Riva A."/>
            <person name="Barbazuk W."/>
            <person name="Harkins T."/>
        </authorList>
    </citation>
    <scope>NUCLEOTIDE SEQUENCE [LARGE SCALE GENOMIC DNA]</scope>
    <source>
        <strain evidence="2">cv. Jamaican Lion 4</strain>
        <tissue evidence="1">Leaf</tissue>
    </source>
</reference>